<organism evidence="1 2">
    <name type="scientific">Streptomyces kebangsaanensis</name>
    <dbReference type="NCBI Taxonomy" id="864058"/>
    <lineage>
        <taxon>Bacteria</taxon>
        <taxon>Bacillati</taxon>
        <taxon>Actinomycetota</taxon>
        <taxon>Actinomycetes</taxon>
        <taxon>Kitasatosporales</taxon>
        <taxon>Streptomycetaceae</taxon>
        <taxon>Streptomyces</taxon>
    </lineage>
</organism>
<keyword evidence="2" id="KW-1185">Reference proteome</keyword>
<accession>A0ABW6KSH3</accession>
<reference evidence="1 2" key="1">
    <citation type="submission" date="2024-10" db="EMBL/GenBank/DDBJ databases">
        <title>The Natural Products Discovery Center: Release of the First 8490 Sequenced Strains for Exploring Actinobacteria Biosynthetic Diversity.</title>
        <authorList>
            <person name="Kalkreuter E."/>
            <person name="Kautsar S.A."/>
            <person name="Yang D."/>
            <person name="Bader C.D."/>
            <person name="Teijaro C.N."/>
            <person name="Fluegel L."/>
            <person name="Davis C.M."/>
            <person name="Simpson J.R."/>
            <person name="Lauterbach L."/>
            <person name="Steele A.D."/>
            <person name="Gui C."/>
            <person name="Meng S."/>
            <person name="Li G."/>
            <person name="Viehrig K."/>
            <person name="Ye F."/>
            <person name="Su P."/>
            <person name="Kiefer A.F."/>
            <person name="Nichols A."/>
            <person name="Cepeda A.J."/>
            <person name="Yan W."/>
            <person name="Fan B."/>
            <person name="Jiang Y."/>
            <person name="Adhikari A."/>
            <person name="Zheng C.-J."/>
            <person name="Schuster L."/>
            <person name="Cowan T.M."/>
            <person name="Smanski M.J."/>
            <person name="Chevrette M.G."/>
            <person name="De Carvalho L.P.S."/>
            <person name="Shen B."/>
        </authorList>
    </citation>
    <scope>NUCLEOTIDE SEQUENCE [LARGE SCALE GENOMIC DNA]</scope>
    <source>
        <strain evidence="1 2">NPDC007147</strain>
    </source>
</reference>
<sequence length="64" mass="6813">MTALVRRPTERAAIRAAARSARPLPPVECLLEALVLARRTGDREGMTLAAHRAVRAAAPEVGTP</sequence>
<gene>
    <name evidence="1" type="ORF">ACFYNZ_15230</name>
</gene>
<dbReference type="RefSeq" id="WP_388347377.1">
    <property type="nucleotide sequence ID" value="NZ_JBIAFJ010000011.1"/>
</dbReference>
<evidence type="ECO:0000313" key="2">
    <source>
        <dbReference type="Proteomes" id="UP001601197"/>
    </source>
</evidence>
<protein>
    <recommendedName>
        <fullName evidence="3">Magnesium chelatase</fullName>
    </recommendedName>
</protein>
<evidence type="ECO:0000313" key="1">
    <source>
        <dbReference type="EMBL" id="MFE9170855.1"/>
    </source>
</evidence>
<dbReference type="Proteomes" id="UP001601197">
    <property type="component" value="Unassembled WGS sequence"/>
</dbReference>
<proteinExistence type="predicted"/>
<name>A0ABW6KSH3_9ACTN</name>
<comment type="caution">
    <text evidence="1">The sequence shown here is derived from an EMBL/GenBank/DDBJ whole genome shotgun (WGS) entry which is preliminary data.</text>
</comment>
<evidence type="ECO:0008006" key="3">
    <source>
        <dbReference type="Google" id="ProtNLM"/>
    </source>
</evidence>
<dbReference type="EMBL" id="JBIAFJ010000011">
    <property type="protein sequence ID" value="MFE9170855.1"/>
    <property type="molecule type" value="Genomic_DNA"/>
</dbReference>